<gene>
    <name evidence="1" type="ORF">RINTHH_9100</name>
</gene>
<evidence type="ECO:0000313" key="2">
    <source>
        <dbReference type="Proteomes" id="UP000053051"/>
    </source>
</evidence>
<reference evidence="1 2" key="1">
    <citation type="submission" date="2012-05" db="EMBL/GenBank/DDBJ databases">
        <authorList>
            <person name="Hilton J."/>
        </authorList>
    </citation>
    <scope>NUCLEOTIDE SEQUENCE [LARGE SCALE GENOMIC DNA]</scope>
    <source>
        <strain evidence="1 2">HH01</strain>
    </source>
</reference>
<evidence type="ECO:0000313" key="1">
    <source>
        <dbReference type="EMBL" id="CCH67065.1"/>
    </source>
</evidence>
<organism evidence="1 2">
    <name type="scientific">Richelia intracellularis HH01</name>
    <dbReference type="NCBI Taxonomy" id="1165094"/>
    <lineage>
        <taxon>Bacteria</taxon>
        <taxon>Bacillati</taxon>
        <taxon>Cyanobacteriota</taxon>
        <taxon>Cyanophyceae</taxon>
        <taxon>Nostocales</taxon>
        <taxon>Nostocaceae</taxon>
        <taxon>Richelia</taxon>
    </lineage>
</organism>
<dbReference type="AlphaFoldDB" id="M1X2M1"/>
<proteinExistence type="predicted"/>
<dbReference type="Proteomes" id="UP000053051">
    <property type="component" value="Unassembled WGS sequence"/>
</dbReference>
<keyword evidence="2" id="KW-1185">Reference proteome</keyword>
<comment type="caution">
    <text evidence="1">The sequence shown here is derived from an EMBL/GenBank/DDBJ whole genome shotgun (WGS) entry which is preliminary data.</text>
</comment>
<reference evidence="2" key="2">
    <citation type="submission" date="2016-01" db="EMBL/GenBank/DDBJ databases">
        <title>Diatom-associated endosymboitic cyanobacterium lacks core nitrogen metabolism enzymes.</title>
        <authorList>
            <person name="Hilton J.A."/>
            <person name="Foster R.A."/>
            <person name="Tripp H.J."/>
            <person name="Carter B.J."/>
            <person name="Zehr J.P."/>
            <person name="Villareal T.A."/>
        </authorList>
    </citation>
    <scope>NUCLEOTIDE SEQUENCE [LARGE SCALE GENOMIC DNA]</scope>
    <source>
        <strain evidence="2">HH01</strain>
    </source>
</reference>
<dbReference type="EMBL" id="CAIY01000033">
    <property type="protein sequence ID" value="CCH67065.1"/>
    <property type="molecule type" value="Genomic_DNA"/>
</dbReference>
<protein>
    <submittedName>
        <fullName evidence="1">Uncharacterized protein</fullName>
    </submittedName>
</protein>
<name>M1X2M1_9NOST</name>
<sequence length="47" mass="5625">METDSSCTTINIFVETTYARKTLGIYLGNTYSNFYFYHVEWDNSIWE</sequence>
<accession>M1X2M1</accession>
<dbReference type="RefSeq" id="WP_008233201.1">
    <property type="nucleotide sequence ID" value="NZ_CAIY01000033.1"/>
</dbReference>